<feature type="domain" description="Reverse transcriptase" evidence="2">
    <location>
        <begin position="72"/>
        <end position="246"/>
    </location>
</feature>
<dbReference type="EMBL" id="BGPR01005140">
    <property type="protein sequence ID" value="GBN07195.1"/>
    <property type="molecule type" value="Genomic_DNA"/>
</dbReference>
<feature type="region of interest" description="Disordered" evidence="1">
    <location>
        <begin position="1"/>
        <end position="23"/>
    </location>
</feature>
<dbReference type="OrthoDB" id="1937528at2759"/>
<evidence type="ECO:0000256" key="1">
    <source>
        <dbReference type="SAM" id="MobiDB-lite"/>
    </source>
</evidence>
<evidence type="ECO:0000313" key="3">
    <source>
        <dbReference type="EMBL" id="GBN07195.1"/>
    </source>
</evidence>
<dbReference type="Pfam" id="PF00078">
    <property type="entry name" value="RVT_1"/>
    <property type="match status" value="1"/>
</dbReference>
<dbReference type="AlphaFoldDB" id="A0A4Y2KY18"/>
<sequence length="246" mass="27747">MSLPANSGSAPLFSTDATQPKDGDLPSLLYPISSEEMNKYFPRNSSAPGPDHSAINELKQISRFELFKIFNIFLFSRKVPERFCRARTVFIPKKSAATEPRDFRLISLTPIPARLFSKILAKRSSPSTSIEPEQRGFTETDGISQNIFMLDYILRHAIERTKRTCIASLDIRKAFDSVSHEAVFNAMEAQLIDPEFIKLIKFMYQNSSTSFAPFPNHSFKPTCGVKQGDPLSSTLFNLVIDQLLEN</sequence>
<keyword evidence="4" id="KW-1185">Reference proteome</keyword>
<dbReference type="GO" id="GO:0071897">
    <property type="term" value="P:DNA biosynthetic process"/>
    <property type="evidence" value="ECO:0007669"/>
    <property type="project" value="UniProtKB-ARBA"/>
</dbReference>
<dbReference type="InterPro" id="IPR043502">
    <property type="entry name" value="DNA/RNA_pol_sf"/>
</dbReference>
<evidence type="ECO:0000259" key="2">
    <source>
        <dbReference type="PROSITE" id="PS50878"/>
    </source>
</evidence>
<organism evidence="3 4">
    <name type="scientific">Araneus ventricosus</name>
    <name type="common">Orbweaver spider</name>
    <name type="synonym">Epeira ventricosa</name>
    <dbReference type="NCBI Taxonomy" id="182803"/>
    <lineage>
        <taxon>Eukaryota</taxon>
        <taxon>Metazoa</taxon>
        <taxon>Ecdysozoa</taxon>
        <taxon>Arthropoda</taxon>
        <taxon>Chelicerata</taxon>
        <taxon>Arachnida</taxon>
        <taxon>Araneae</taxon>
        <taxon>Araneomorphae</taxon>
        <taxon>Entelegynae</taxon>
        <taxon>Araneoidea</taxon>
        <taxon>Araneidae</taxon>
        <taxon>Araneus</taxon>
    </lineage>
</organism>
<protein>
    <submittedName>
        <fullName evidence="3">Retrovirus-related Pol polyprotein from type-2 retrotransposable element R2DM</fullName>
    </submittedName>
</protein>
<evidence type="ECO:0000313" key="4">
    <source>
        <dbReference type="Proteomes" id="UP000499080"/>
    </source>
</evidence>
<dbReference type="Proteomes" id="UP000499080">
    <property type="component" value="Unassembled WGS sequence"/>
</dbReference>
<name>A0A4Y2KY18_ARAVE</name>
<dbReference type="CDD" id="cd01650">
    <property type="entry name" value="RT_nLTR_like"/>
    <property type="match status" value="1"/>
</dbReference>
<comment type="caution">
    <text evidence="3">The sequence shown here is derived from an EMBL/GenBank/DDBJ whole genome shotgun (WGS) entry which is preliminary data.</text>
</comment>
<gene>
    <name evidence="3" type="primary">pol_1985</name>
    <name evidence="3" type="ORF">AVEN_246868_1</name>
</gene>
<proteinExistence type="predicted"/>
<dbReference type="PANTHER" id="PTHR19446">
    <property type="entry name" value="REVERSE TRANSCRIPTASES"/>
    <property type="match status" value="1"/>
</dbReference>
<reference evidence="3 4" key="1">
    <citation type="journal article" date="2019" name="Sci. Rep.">
        <title>Orb-weaving spider Araneus ventricosus genome elucidates the spidroin gene catalogue.</title>
        <authorList>
            <person name="Kono N."/>
            <person name="Nakamura H."/>
            <person name="Ohtoshi R."/>
            <person name="Moran D.A.P."/>
            <person name="Shinohara A."/>
            <person name="Yoshida Y."/>
            <person name="Fujiwara M."/>
            <person name="Mori M."/>
            <person name="Tomita M."/>
            <person name="Arakawa K."/>
        </authorList>
    </citation>
    <scope>NUCLEOTIDE SEQUENCE [LARGE SCALE GENOMIC DNA]</scope>
</reference>
<dbReference type="PROSITE" id="PS50878">
    <property type="entry name" value="RT_POL"/>
    <property type="match status" value="1"/>
</dbReference>
<dbReference type="SUPFAM" id="SSF56672">
    <property type="entry name" value="DNA/RNA polymerases"/>
    <property type="match status" value="1"/>
</dbReference>
<accession>A0A4Y2KY18</accession>
<dbReference type="InterPro" id="IPR000477">
    <property type="entry name" value="RT_dom"/>
</dbReference>